<evidence type="ECO:0000313" key="1">
    <source>
        <dbReference type="EMBL" id="UQC80662.1"/>
    </source>
</evidence>
<gene>
    <name evidence="1" type="ORF">CLUP02_06146</name>
</gene>
<dbReference type="GeneID" id="73340159"/>
<proteinExistence type="predicted"/>
<name>A0A9Q8WF96_9PEZI</name>
<sequence length="60" mass="6663">MSFGPSFSKFLLARLSPPQLGRRVWHSSTSKQSRNFEHAHLAVIITLGSLIQGNLAVPKF</sequence>
<dbReference type="KEGG" id="clup:CLUP02_06146"/>
<protein>
    <submittedName>
        <fullName evidence="1">Uncharacterized protein</fullName>
    </submittedName>
</protein>
<dbReference type="Proteomes" id="UP000830671">
    <property type="component" value="Chromosome 3"/>
</dbReference>
<keyword evidence="2" id="KW-1185">Reference proteome</keyword>
<dbReference type="EMBL" id="CP019475">
    <property type="protein sequence ID" value="UQC80662.1"/>
    <property type="molecule type" value="Genomic_DNA"/>
</dbReference>
<dbReference type="RefSeq" id="XP_049142292.1">
    <property type="nucleotide sequence ID" value="XM_049285149.1"/>
</dbReference>
<accession>A0A9Q8WF96</accession>
<reference evidence="1" key="1">
    <citation type="journal article" date="2021" name="Mol. Plant Microbe Interact.">
        <title>Complete Genome Sequence of the Plant-Pathogenic Fungus Colletotrichum lupini.</title>
        <authorList>
            <person name="Baroncelli R."/>
            <person name="Pensec F."/>
            <person name="Da Lio D."/>
            <person name="Boufleur T."/>
            <person name="Vicente I."/>
            <person name="Sarrocco S."/>
            <person name="Picot A."/>
            <person name="Baraldi E."/>
            <person name="Sukno S."/>
            <person name="Thon M."/>
            <person name="Le Floch G."/>
        </authorList>
    </citation>
    <scope>NUCLEOTIDE SEQUENCE</scope>
    <source>
        <strain evidence="1">IMI 504893</strain>
    </source>
</reference>
<organism evidence="1 2">
    <name type="scientific">Colletotrichum lupini</name>
    <dbReference type="NCBI Taxonomy" id="145971"/>
    <lineage>
        <taxon>Eukaryota</taxon>
        <taxon>Fungi</taxon>
        <taxon>Dikarya</taxon>
        <taxon>Ascomycota</taxon>
        <taxon>Pezizomycotina</taxon>
        <taxon>Sordariomycetes</taxon>
        <taxon>Hypocreomycetidae</taxon>
        <taxon>Glomerellales</taxon>
        <taxon>Glomerellaceae</taxon>
        <taxon>Colletotrichum</taxon>
        <taxon>Colletotrichum acutatum species complex</taxon>
    </lineage>
</organism>
<dbReference type="AlphaFoldDB" id="A0A9Q8WF96"/>
<evidence type="ECO:0000313" key="2">
    <source>
        <dbReference type="Proteomes" id="UP000830671"/>
    </source>
</evidence>